<evidence type="ECO:0000313" key="3">
    <source>
        <dbReference type="Proteomes" id="UP000324222"/>
    </source>
</evidence>
<evidence type="ECO:0000256" key="1">
    <source>
        <dbReference type="SAM" id="MobiDB-lite"/>
    </source>
</evidence>
<dbReference type="AlphaFoldDB" id="A0A5B7JYD0"/>
<accession>A0A5B7JYD0</accession>
<gene>
    <name evidence="2" type="ORF">E2C01_092676</name>
</gene>
<dbReference type="EMBL" id="VSRR010109626">
    <property type="protein sequence ID" value="MPC97364.1"/>
    <property type="molecule type" value="Genomic_DNA"/>
</dbReference>
<organism evidence="2 3">
    <name type="scientific">Portunus trituberculatus</name>
    <name type="common">Swimming crab</name>
    <name type="synonym">Neptunus trituberculatus</name>
    <dbReference type="NCBI Taxonomy" id="210409"/>
    <lineage>
        <taxon>Eukaryota</taxon>
        <taxon>Metazoa</taxon>
        <taxon>Ecdysozoa</taxon>
        <taxon>Arthropoda</taxon>
        <taxon>Crustacea</taxon>
        <taxon>Multicrustacea</taxon>
        <taxon>Malacostraca</taxon>
        <taxon>Eumalacostraca</taxon>
        <taxon>Eucarida</taxon>
        <taxon>Decapoda</taxon>
        <taxon>Pleocyemata</taxon>
        <taxon>Brachyura</taxon>
        <taxon>Eubrachyura</taxon>
        <taxon>Portunoidea</taxon>
        <taxon>Portunidae</taxon>
        <taxon>Portuninae</taxon>
        <taxon>Portunus</taxon>
    </lineage>
</organism>
<protein>
    <submittedName>
        <fullName evidence="2">Uncharacterized protein</fullName>
    </submittedName>
</protein>
<dbReference type="Proteomes" id="UP000324222">
    <property type="component" value="Unassembled WGS sequence"/>
</dbReference>
<keyword evidence="3" id="KW-1185">Reference proteome</keyword>
<feature type="compositionally biased region" description="Low complexity" evidence="1">
    <location>
        <begin position="40"/>
        <end position="53"/>
    </location>
</feature>
<evidence type="ECO:0000313" key="2">
    <source>
        <dbReference type="EMBL" id="MPC97364.1"/>
    </source>
</evidence>
<comment type="caution">
    <text evidence="2">The sequence shown here is derived from an EMBL/GenBank/DDBJ whole genome shotgun (WGS) entry which is preliminary data.</text>
</comment>
<name>A0A5B7JYD0_PORTR</name>
<sequence length="68" mass="7112">MNITLREPLSEPRISDSSQRDSVGSAAPPGPARSGVAGRTSPPSALPLLLTSSPSPPLPCRHSYHCHL</sequence>
<reference evidence="2 3" key="1">
    <citation type="submission" date="2019-05" db="EMBL/GenBank/DDBJ databases">
        <title>Another draft genome of Portunus trituberculatus and its Hox gene families provides insights of decapod evolution.</title>
        <authorList>
            <person name="Jeong J.-H."/>
            <person name="Song I."/>
            <person name="Kim S."/>
            <person name="Choi T."/>
            <person name="Kim D."/>
            <person name="Ryu S."/>
            <person name="Kim W."/>
        </authorList>
    </citation>
    <scope>NUCLEOTIDE SEQUENCE [LARGE SCALE GENOMIC DNA]</scope>
    <source>
        <tissue evidence="2">Muscle</tissue>
    </source>
</reference>
<proteinExistence type="predicted"/>
<feature type="region of interest" description="Disordered" evidence="1">
    <location>
        <begin position="1"/>
        <end position="57"/>
    </location>
</feature>